<dbReference type="NCBIfam" id="TIGR00058">
    <property type="entry name" value="Hemerythrin"/>
    <property type="match status" value="1"/>
</dbReference>
<dbReference type="PRINTS" id="PR00186">
    <property type="entry name" value="HEMERYTHRIN"/>
</dbReference>
<dbReference type="AlphaFoldDB" id="A0A1S6QCX4"/>
<evidence type="ECO:0000256" key="1">
    <source>
        <dbReference type="ARBA" id="ARBA00010587"/>
    </source>
</evidence>
<evidence type="ECO:0000256" key="3">
    <source>
        <dbReference type="ARBA" id="ARBA00023004"/>
    </source>
</evidence>
<keyword evidence="3 4" id="KW-0408">Iron</keyword>
<feature type="binding site" evidence="4">
    <location>
        <position position="60"/>
    </location>
    <ligand>
        <name>Fe cation</name>
        <dbReference type="ChEBI" id="CHEBI:24875"/>
        <label>2</label>
    </ligand>
</feature>
<keyword evidence="2 4" id="KW-0479">Metal-binding</keyword>
<feature type="binding site" evidence="4">
    <location>
        <position position="75"/>
    </location>
    <ligand>
        <name>Fe cation</name>
        <dbReference type="ChEBI" id="CHEBI:24875"/>
        <label>2</label>
    </ligand>
</feature>
<dbReference type="InterPro" id="IPR035938">
    <property type="entry name" value="Hemerythrin-like_sf"/>
</dbReference>
<evidence type="ECO:0000259" key="5">
    <source>
        <dbReference type="Pfam" id="PF01814"/>
    </source>
</evidence>
<feature type="binding site" evidence="4">
    <location>
        <position position="60"/>
    </location>
    <ligand>
        <name>Fe cation</name>
        <dbReference type="ChEBI" id="CHEBI:24875"/>
        <label>1</label>
    </ligand>
</feature>
<feature type="binding site" evidence="4">
    <location>
        <position position="113"/>
    </location>
    <ligand>
        <name>Fe cation</name>
        <dbReference type="ChEBI" id="CHEBI:24875"/>
        <label>1</label>
    </ligand>
</feature>
<name>A0A1S6QCX4_9ANNE</name>
<feature type="binding site" evidence="4">
    <location>
        <position position="26"/>
    </location>
    <ligand>
        <name>Fe cation</name>
        <dbReference type="ChEBI" id="CHEBI:24875"/>
        <label>1</label>
    </ligand>
</feature>
<proteinExistence type="evidence at transcript level"/>
<dbReference type="Pfam" id="PF01814">
    <property type="entry name" value="Hemerythrin"/>
    <property type="match status" value="1"/>
</dbReference>
<accession>A0A1S6QCX4</accession>
<evidence type="ECO:0000256" key="4">
    <source>
        <dbReference type="PIRSR" id="PIRSR002033-1"/>
    </source>
</evidence>
<evidence type="ECO:0000313" key="6">
    <source>
        <dbReference type="EMBL" id="AQV13636.1"/>
    </source>
</evidence>
<reference evidence="6" key="1">
    <citation type="submission" date="2016-10" db="EMBL/GenBank/DDBJ databases">
        <title>Discovery and evolution of novel hemerythrin genes in annelid worms.</title>
        <authorList>
            <person name="Costa-Paiva E.M."/>
            <person name="Whelan N.V."/>
            <person name="Waits D.S."/>
            <person name="Santos S."/>
            <person name="Schrago C.G."/>
            <person name="Halanych K.M."/>
        </authorList>
    </citation>
    <scope>NUCLEOTIDE SEQUENCE</scope>
</reference>
<dbReference type="CDD" id="cd12107">
    <property type="entry name" value="Hemerythrin"/>
    <property type="match status" value="1"/>
</dbReference>
<feature type="domain" description="Hemerythrin-like" evidence="5">
    <location>
        <begin position="19"/>
        <end position="119"/>
    </location>
</feature>
<dbReference type="PANTHER" id="PTHR37164">
    <property type="entry name" value="BACTERIOHEMERYTHRIN"/>
    <property type="match status" value="1"/>
</dbReference>
<dbReference type="EMBL" id="KY007338">
    <property type="protein sequence ID" value="AQV13636.1"/>
    <property type="molecule type" value="mRNA"/>
</dbReference>
<evidence type="ECO:0000256" key="2">
    <source>
        <dbReference type="ARBA" id="ARBA00022723"/>
    </source>
</evidence>
<dbReference type="InterPro" id="IPR016131">
    <property type="entry name" value="Haemerythrin_Fe_BS"/>
</dbReference>
<dbReference type="InterPro" id="IPR012827">
    <property type="entry name" value="Hemerythrin_metal-bd"/>
</dbReference>
<feature type="binding site" evidence="4">
    <location>
        <position position="56"/>
    </location>
    <ligand>
        <name>Fe cation</name>
        <dbReference type="ChEBI" id="CHEBI:24875"/>
        <label>1</label>
    </ligand>
</feature>
<protein>
    <submittedName>
        <fullName evidence="6">Hemerythrin</fullName>
    </submittedName>
</protein>
<feature type="binding site" evidence="4">
    <location>
        <position position="113"/>
    </location>
    <ligand>
        <name>Fe cation</name>
        <dbReference type="ChEBI" id="CHEBI:24875"/>
        <label>2</label>
    </ligand>
</feature>
<sequence>MPETIPEPFKWDESFKVFYTNLDDEHKGLFDGIFKVCESPSSQEALDDLYKKCADHFTTEEGMMQKANYGTYTAHKAIHDKFLADLKAVKPPVNTEGQHWAKDWLVNHIKGTDFKYKDQL</sequence>
<dbReference type="InterPro" id="IPR002063">
    <property type="entry name" value="Haemerythrin"/>
</dbReference>
<feature type="binding site" evidence="4">
    <location>
        <position position="108"/>
    </location>
    <ligand>
        <name>Fe cation</name>
        <dbReference type="ChEBI" id="CHEBI:24875"/>
        <label>2</label>
    </ligand>
</feature>
<dbReference type="GO" id="GO:0005506">
    <property type="term" value="F:iron ion binding"/>
    <property type="evidence" value="ECO:0007669"/>
    <property type="project" value="InterPro"/>
</dbReference>
<dbReference type="SUPFAM" id="SSF47188">
    <property type="entry name" value="Hemerythrin-like"/>
    <property type="match status" value="1"/>
</dbReference>
<feature type="binding site" evidence="4">
    <location>
        <position position="79"/>
    </location>
    <ligand>
        <name>Fe cation</name>
        <dbReference type="ChEBI" id="CHEBI:24875"/>
        <label>2</label>
    </ligand>
</feature>
<organism evidence="6">
    <name type="scientific">Euphrosine capensis</name>
    <dbReference type="NCBI Taxonomy" id="1964454"/>
    <lineage>
        <taxon>Eukaryota</taxon>
        <taxon>Metazoa</taxon>
        <taxon>Spiralia</taxon>
        <taxon>Lophotrochozoa</taxon>
        <taxon>Annelida</taxon>
        <taxon>Polychaeta</taxon>
        <taxon>Errantia</taxon>
        <taxon>Eunicida</taxon>
        <taxon>Euphrosinidae</taxon>
        <taxon>Euphrosine</taxon>
    </lineage>
</organism>
<dbReference type="PIRSF" id="PIRSF002033">
    <property type="entry name" value="Hemerythrin"/>
    <property type="match status" value="1"/>
</dbReference>
<dbReference type="PANTHER" id="PTHR37164:SF1">
    <property type="entry name" value="BACTERIOHEMERYTHRIN"/>
    <property type="match status" value="1"/>
</dbReference>
<dbReference type="Gene3D" id="1.20.120.50">
    <property type="entry name" value="Hemerythrin-like"/>
    <property type="match status" value="1"/>
</dbReference>
<dbReference type="InterPro" id="IPR050669">
    <property type="entry name" value="Hemerythrin"/>
</dbReference>
<dbReference type="PROSITE" id="PS00550">
    <property type="entry name" value="HEMERYTHRINS"/>
    <property type="match status" value="1"/>
</dbReference>
<dbReference type="InterPro" id="IPR012312">
    <property type="entry name" value="Hemerythrin-like"/>
</dbReference>
<comment type="similarity">
    <text evidence="1">Belongs to the hemerythrin family.</text>
</comment>
<dbReference type="NCBIfam" id="TIGR02481">
    <property type="entry name" value="hemeryth_dom"/>
    <property type="match status" value="1"/>
</dbReference>